<sequence>MKAVLLDLDETLFDHRFSCEAGIEAVRERYPELQQKSLAQLEEEFYHLLNDMHKMVLQGRMTLEEARLERFRLMFLGCGHVLDPGELQKIADLYSHVYSTSRRPVPGALELLHALRAQGIQVVVLTNHMTHVQVDKLEACGLTALVDHLVTSEDVGVQKPDPRIFHHALALCGVEPHEAMMVGDSWSADILGAQASGIRSVWLNRRRTPIPDAEVAPEIFELQELASTLNLSLERRYSQHVD</sequence>
<dbReference type="PRINTS" id="PR00413">
    <property type="entry name" value="HADHALOGNASE"/>
</dbReference>
<dbReference type="InterPro" id="IPR023214">
    <property type="entry name" value="HAD_sf"/>
</dbReference>
<reference evidence="5 6" key="1">
    <citation type="submission" date="2021-01" db="EMBL/GenBank/DDBJ databases">
        <title>Tumebacillus sp. strain ITR2 16S ribosomal RNA gene Genome sequencing and assembly.</title>
        <authorList>
            <person name="Kang M."/>
        </authorList>
    </citation>
    <scope>NUCLEOTIDE SEQUENCE [LARGE SCALE GENOMIC DNA]</scope>
    <source>
        <strain evidence="5 6">ITR2</strain>
    </source>
</reference>
<dbReference type="NCBIfam" id="TIGR01509">
    <property type="entry name" value="HAD-SF-IA-v3"/>
    <property type="match status" value="1"/>
</dbReference>
<dbReference type="NCBIfam" id="TIGR01549">
    <property type="entry name" value="HAD-SF-IA-v1"/>
    <property type="match status" value="1"/>
</dbReference>
<comment type="cofactor">
    <cofactor evidence="1">
        <name>Mg(2+)</name>
        <dbReference type="ChEBI" id="CHEBI:18420"/>
    </cofactor>
</comment>
<dbReference type="GO" id="GO:0016787">
    <property type="term" value="F:hydrolase activity"/>
    <property type="evidence" value="ECO:0007669"/>
    <property type="project" value="UniProtKB-KW"/>
</dbReference>
<proteinExistence type="predicted"/>
<dbReference type="InterPro" id="IPR006439">
    <property type="entry name" value="HAD-SF_hydro_IA"/>
</dbReference>
<protein>
    <submittedName>
        <fullName evidence="5">HAD family hydrolase</fullName>
    </submittedName>
</protein>
<dbReference type="InterPro" id="IPR051400">
    <property type="entry name" value="HAD-like_hydrolase"/>
</dbReference>
<evidence type="ECO:0000313" key="6">
    <source>
        <dbReference type="Proteomes" id="UP000602284"/>
    </source>
</evidence>
<dbReference type="SFLD" id="SFLDS00003">
    <property type="entry name" value="Haloacid_Dehalogenase"/>
    <property type="match status" value="1"/>
</dbReference>
<keyword evidence="4" id="KW-0460">Magnesium</keyword>
<dbReference type="SFLD" id="SFLDG01129">
    <property type="entry name" value="C1.5:_HAD__Beta-PGM__Phosphata"/>
    <property type="match status" value="1"/>
</dbReference>
<keyword evidence="2" id="KW-0479">Metal-binding</keyword>
<evidence type="ECO:0000256" key="2">
    <source>
        <dbReference type="ARBA" id="ARBA00022723"/>
    </source>
</evidence>
<organism evidence="5 6">
    <name type="scientific">Tumebacillus amylolyticus</name>
    <dbReference type="NCBI Taxonomy" id="2801339"/>
    <lineage>
        <taxon>Bacteria</taxon>
        <taxon>Bacillati</taxon>
        <taxon>Bacillota</taxon>
        <taxon>Bacilli</taxon>
        <taxon>Bacillales</taxon>
        <taxon>Alicyclobacillaceae</taxon>
        <taxon>Tumebacillus</taxon>
    </lineage>
</organism>
<gene>
    <name evidence="5" type="ORF">JJB07_16235</name>
</gene>
<evidence type="ECO:0000256" key="4">
    <source>
        <dbReference type="ARBA" id="ARBA00022842"/>
    </source>
</evidence>
<dbReference type="Gene3D" id="1.10.150.240">
    <property type="entry name" value="Putative phosphatase, domain 2"/>
    <property type="match status" value="1"/>
</dbReference>
<dbReference type="PANTHER" id="PTHR46470">
    <property type="entry name" value="N-ACYLNEURAMINATE-9-PHOSPHATASE"/>
    <property type="match status" value="1"/>
</dbReference>
<dbReference type="SUPFAM" id="SSF56784">
    <property type="entry name" value="HAD-like"/>
    <property type="match status" value="1"/>
</dbReference>
<dbReference type="Pfam" id="PF00702">
    <property type="entry name" value="Hydrolase"/>
    <property type="match status" value="1"/>
</dbReference>
<dbReference type="Proteomes" id="UP000602284">
    <property type="component" value="Unassembled WGS sequence"/>
</dbReference>
<name>A0ABS1JD18_9BACL</name>
<dbReference type="Gene3D" id="3.40.50.1000">
    <property type="entry name" value="HAD superfamily/HAD-like"/>
    <property type="match status" value="1"/>
</dbReference>
<dbReference type="InterPro" id="IPR023198">
    <property type="entry name" value="PGP-like_dom2"/>
</dbReference>
<evidence type="ECO:0000256" key="3">
    <source>
        <dbReference type="ARBA" id="ARBA00022801"/>
    </source>
</evidence>
<keyword evidence="6" id="KW-1185">Reference proteome</keyword>
<evidence type="ECO:0000256" key="1">
    <source>
        <dbReference type="ARBA" id="ARBA00001946"/>
    </source>
</evidence>
<dbReference type="RefSeq" id="WP_201636878.1">
    <property type="nucleotide sequence ID" value="NZ_JAEQNB010000005.1"/>
</dbReference>
<keyword evidence="3 5" id="KW-0378">Hydrolase</keyword>
<evidence type="ECO:0000313" key="5">
    <source>
        <dbReference type="EMBL" id="MBL0388167.1"/>
    </source>
</evidence>
<comment type="caution">
    <text evidence="5">The sequence shown here is derived from an EMBL/GenBank/DDBJ whole genome shotgun (WGS) entry which is preliminary data.</text>
</comment>
<dbReference type="EMBL" id="JAEQNB010000005">
    <property type="protein sequence ID" value="MBL0388167.1"/>
    <property type="molecule type" value="Genomic_DNA"/>
</dbReference>
<accession>A0ABS1JD18</accession>
<dbReference type="PANTHER" id="PTHR46470:SF2">
    <property type="entry name" value="GLYCERALDEHYDE 3-PHOSPHATE PHOSPHATASE"/>
    <property type="match status" value="1"/>
</dbReference>
<dbReference type="InterPro" id="IPR036412">
    <property type="entry name" value="HAD-like_sf"/>
</dbReference>